<keyword evidence="2" id="KW-1185">Reference proteome</keyword>
<reference evidence="1" key="1">
    <citation type="submission" date="2020-08" db="EMBL/GenBank/DDBJ databases">
        <title>Multicomponent nature underlies the extraordinary mechanical properties of spider dragline silk.</title>
        <authorList>
            <person name="Kono N."/>
            <person name="Nakamura H."/>
            <person name="Mori M."/>
            <person name="Yoshida Y."/>
            <person name="Ohtoshi R."/>
            <person name="Malay A.D."/>
            <person name="Moran D.A.P."/>
            <person name="Tomita M."/>
            <person name="Numata K."/>
            <person name="Arakawa K."/>
        </authorList>
    </citation>
    <scope>NUCLEOTIDE SEQUENCE</scope>
</reference>
<dbReference type="Proteomes" id="UP000886998">
    <property type="component" value="Unassembled WGS sequence"/>
</dbReference>
<dbReference type="EMBL" id="BMAV01006197">
    <property type="protein sequence ID" value="GFY47904.1"/>
    <property type="molecule type" value="Genomic_DNA"/>
</dbReference>
<proteinExistence type="predicted"/>
<organism evidence="1 2">
    <name type="scientific">Trichonephila inaurata madagascariensis</name>
    <dbReference type="NCBI Taxonomy" id="2747483"/>
    <lineage>
        <taxon>Eukaryota</taxon>
        <taxon>Metazoa</taxon>
        <taxon>Ecdysozoa</taxon>
        <taxon>Arthropoda</taxon>
        <taxon>Chelicerata</taxon>
        <taxon>Arachnida</taxon>
        <taxon>Araneae</taxon>
        <taxon>Araneomorphae</taxon>
        <taxon>Entelegynae</taxon>
        <taxon>Araneoidea</taxon>
        <taxon>Nephilidae</taxon>
        <taxon>Trichonephila</taxon>
        <taxon>Trichonephila inaurata</taxon>
    </lineage>
</organism>
<evidence type="ECO:0000313" key="2">
    <source>
        <dbReference type="Proteomes" id="UP000886998"/>
    </source>
</evidence>
<gene>
    <name evidence="1" type="ORF">TNIN_117431</name>
</gene>
<evidence type="ECO:0000313" key="1">
    <source>
        <dbReference type="EMBL" id="GFY47904.1"/>
    </source>
</evidence>
<name>A0A8X6X6W8_9ARAC</name>
<sequence length="91" mass="10380">MGETRTSVYFDATSRKGIEIESRVTCQMQDAPARLDSDKTRKLTNGTSLVMNLELEWSKFNKTKTPNKGSAKRSSSPILTNVVRLEKYWHI</sequence>
<accession>A0A8X6X6W8</accession>
<comment type="caution">
    <text evidence="1">The sequence shown here is derived from an EMBL/GenBank/DDBJ whole genome shotgun (WGS) entry which is preliminary data.</text>
</comment>
<dbReference type="AlphaFoldDB" id="A0A8X6X6W8"/>
<protein>
    <submittedName>
        <fullName evidence="1">Uncharacterized protein</fullName>
    </submittedName>
</protein>